<evidence type="ECO:0000313" key="11">
    <source>
        <dbReference type="EMBL" id="KAF1809102.1"/>
    </source>
</evidence>
<dbReference type="InterPro" id="IPR053820">
    <property type="entry name" value="MSL3_chromo-like"/>
</dbReference>
<dbReference type="CDD" id="cd18983">
    <property type="entry name" value="CBD_MSL3_like"/>
    <property type="match status" value="1"/>
</dbReference>
<dbReference type="SUPFAM" id="SSF54160">
    <property type="entry name" value="Chromo domain-like"/>
    <property type="match status" value="1"/>
</dbReference>
<proteinExistence type="inferred from homology"/>
<keyword evidence="8" id="KW-0539">Nucleus</keyword>
<dbReference type="OrthoDB" id="124855at2759"/>
<evidence type="ECO:0000256" key="1">
    <source>
        <dbReference type="ARBA" id="ARBA00004123"/>
    </source>
</evidence>
<gene>
    <name evidence="11 13" type="ORF">P152DRAFT_169401</name>
</gene>
<dbReference type="PIRSF" id="PIRSF038133">
    <property type="entry name" value="HAT_Nua4_EAF3/MRG15"/>
    <property type="match status" value="1"/>
</dbReference>
<dbReference type="PANTHER" id="PTHR10880:SF15">
    <property type="entry name" value="MSL COMPLEX SUBUNIT 3"/>
    <property type="match status" value="1"/>
</dbReference>
<dbReference type="InterPro" id="IPR008676">
    <property type="entry name" value="MRG"/>
</dbReference>
<protein>
    <recommendedName>
        <fullName evidence="4">Chromatin modification-related protein EAF3</fullName>
    </recommendedName>
</protein>
<dbReference type="InterPro" id="IPR000953">
    <property type="entry name" value="Chromo/chromo_shadow_dom"/>
</dbReference>
<dbReference type="Gene3D" id="2.30.30.140">
    <property type="match status" value="1"/>
</dbReference>
<evidence type="ECO:0000256" key="4">
    <source>
        <dbReference type="ARBA" id="ARBA00018505"/>
    </source>
</evidence>
<evidence type="ECO:0000256" key="2">
    <source>
        <dbReference type="ARBA" id="ARBA00009093"/>
    </source>
</evidence>
<feature type="domain" description="Chromo" evidence="10">
    <location>
        <begin position="24"/>
        <end position="84"/>
    </location>
</feature>
<keyword evidence="6" id="KW-0805">Transcription regulation</keyword>
<evidence type="ECO:0000256" key="3">
    <source>
        <dbReference type="ARBA" id="ARBA00011353"/>
    </source>
</evidence>
<comment type="subunit">
    <text evidence="3">Component of the NuA4 histone acetyltransferase complex.</text>
</comment>
<evidence type="ECO:0000256" key="9">
    <source>
        <dbReference type="SAM" id="MobiDB-lite"/>
    </source>
</evidence>
<evidence type="ECO:0000313" key="13">
    <source>
        <dbReference type="RefSeq" id="XP_033530733.1"/>
    </source>
</evidence>
<dbReference type="RefSeq" id="XP_033530733.1">
    <property type="nucleotide sequence ID" value="XM_033674079.1"/>
</dbReference>
<keyword evidence="5" id="KW-0156">Chromatin regulator</keyword>
<dbReference type="InterPro" id="IPR016197">
    <property type="entry name" value="Chromo-like_dom_sf"/>
</dbReference>
<evidence type="ECO:0000256" key="6">
    <source>
        <dbReference type="ARBA" id="ARBA00023015"/>
    </source>
</evidence>
<dbReference type="Pfam" id="PF22732">
    <property type="entry name" value="MSL3_chromo-like"/>
    <property type="match status" value="1"/>
</dbReference>
<comment type="subcellular location">
    <subcellularLocation>
        <location evidence="1">Nucleus</location>
    </subcellularLocation>
</comment>
<organism evidence="11">
    <name type="scientific">Eremomyces bilateralis CBS 781.70</name>
    <dbReference type="NCBI Taxonomy" id="1392243"/>
    <lineage>
        <taxon>Eukaryota</taxon>
        <taxon>Fungi</taxon>
        <taxon>Dikarya</taxon>
        <taxon>Ascomycota</taxon>
        <taxon>Pezizomycotina</taxon>
        <taxon>Dothideomycetes</taxon>
        <taxon>Dothideomycetes incertae sedis</taxon>
        <taxon>Eremomycetales</taxon>
        <taxon>Eremomycetaceae</taxon>
        <taxon>Eremomyces</taxon>
    </lineage>
</organism>
<keyword evidence="7" id="KW-0804">Transcription</keyword>
<dbReference type="GO" id="GO:0006355">
    <property type="term" value="P:regulation of DNA-templated transcription"/>
    <property type="evidence" value="ECO:0007669"/>
    <property type="project" value="InterPro"/>
</dbReference>
<dbReference type="GO" id="GO:0032221">
    <property type="term" value="C:Rpd3S complex"/>
    <property type="evidence" value="ECO:0007669"/>
    <property type="project" value="TreeGrafter"/>
</dbReference>
<dbReference type="GeneID" id="54414649"/>
<dbReference type="InterPro" id="IPR026541">
    <property type="entry name" value="MRG_dom"/>
</dbReference>
<dbReference type="SMART" id="SM00298">
    <property type="entry name" value="CHROMO"/>
    <property type="match status" value="1"/>
</dbReference>
<evidence type="ECO:0000256" key="7">
    <source>
        <dbReference type="ARBA" id="ARBA00023163"/>
    </source>
</evidence>
<dbReference type="Gene3D" id="1.10.274.30">
    <property type="entry name" value="MRG domain"/>
    <property type="match status" value="1"/>
</dbReference>
<dbReference type="AlphaFoldDB" id="A0A6G1FTT7"/>
<dbReference type="PANTHER" id="PTHR10880">
    <property type="entry name" value="MORTALITY FACTOR 4-LIKE PROTEIN"/>
    <property type="match status" value="1"/>
</dbReference>
<evidence type="ECO:0000259" key="10">
    <source>
        <dbReference type="SMART" id="SM00298"/>
    </source>
</evidence>
<dbReference type="PROSITE" id="PS51640">
    <property type="entry name" value="MRG"/>
    <property type="match status" value="1"/>
</dbReference>
<sequence>MAPSQNQAMYHKDEKALCFHHELLYEAKVIDVKQADPSVKKSGWLYRVHYKGWKNTWDDWVPQDRLRKMTEENKGLANNLRKDVEASNKRNAKVAAIQKKRGTDSSARGSEERHSSVAAGSARNQKRRDLDLEKEDQYHSKPAIRIYMPDSLKILLVDDWESVTKDNHLVSLPSATPASIIIDRYFQYESRKRPNPSADLDLLEEVIQGLKEYFNKTLGRMLLYRFERQQYLDIIKRVENPTDELAGRPMVDIYGGEHLLRLLVSLPELVAHTNMDQPSVARLREELNKLTMWLGRPETIQKHFSVAYEPMSIDEVEKIRT</sequence>
<dbReference type="GO" id="GO:0035267">
    <property type="term" value="C:NuA4 histone acetyltransferase complex"/>
    <property type="evidence" value="ECO:0007669"/>
    <property type="project" value="TreeGrafter"/>
</dbReference>
<reference evidence="11 13" key="1">
    <citation type="submission" date="2020-01" db="EMBL/GenBank/DDBJ databases">
        <authorList>
            <consortium name="DOE Joint Genome Institute"/>
            <person name="Haridas S."/>
            <person name="Albert R."/>
            <person name="Binder M."/>
            <person name="Bloem J."/>
            <person name="Labutti K."/>
            <person name="Salamov A."/>
            <person name="Andreopoulos B."/>
            <person name="Baker S.E."/>
            <person name="Barry K."/>
            <person name="Bills G."/>
            <person name="Bluhm B.H."/>
            <person name="Cannon C."/>
            <person name="Castanera R."/>
            <person name="Culley D.E."/>
            <person name="Daum C."/>
            <person name="Ezra D."/>
            <person name="Gonzalez J.B."/>
            <person name="Henrissat B."/>
            <person name="Kuo A."/>
            <person name="Liang C."/>
            <person name="Lipzen A."/>
            <person name="Lutzoni F."/>
            <person name="Magnuson J."/>
            <person name="Mondo S."/>
            <person name="Nolan M."/>
            <person name="Ohm R."/>
            <person name="Pangilinan J."/>
            <person name="Park H.-J."/>
            <person name="Ramirez L."/>
            <person name="Alfaro M."/>
            <person name="Sun H."/>
            <person name="Tritt A."/>
            <person name="Yoshinaga Y."/>
            <person name="Zwiers L.-H."/>
            <person name="Turgeon B.G."/>
            <person name="Goodwin S.B."/>
            <person name="Spatafora J.W."/>
            <person name="Crous P.W."/>
            <person name="Grigoriev I.V."/>
        </authorList>
    </citation>
    <scope>NUCLEOTIDE SEQUENCE</scope>
    <source>
        <strain evidence="11 13">CBS 781.70</strain>
    </source>
</reference>
<dbReference type="GO" id="GO:0006338">
    <property type="term" value="P:chromatin remodeling"/>
    <property type="evidence" value="ECO:0007669"/>
    <property type="project" value="UniProtKB-ARBA"/>
</dbReference>
<name>A0A6G1FTT7_9PEZI</name>
<reference evidence="13" key="2">
    <citation type="submission" date="2020-04" db="EMBL/GenBank/DDBJ databases">
        <authorList>
            <consortium name="NCBI Genome Project"/>
        </authorList>
    </citation>
    <scope>NUCLEOTIDE SEQUENCE</scope>
    <source>
        <strain evidence="13">CBS 781.70</strain>
    </source>
</reference>
<dbReference type="Proteomes" id="UP000504638">
    <property type="component" value="Unplaced"/>
</dbReference>
<accession>A0A6G1FTT7</accession>
<dbReference type="Pfam" id="PF05712">
    <property type="entry name" value="MRG"/>
    <property type="match status" value="1"/>
</dbReference>
<reference evidence="13" key="3">
    <citation type="submission" date="2025-04" db="UniProtKB">
        <authorList>
            <consortium name="RefSeq"/>
        </authorList>
    </citation>
    <scope>IDENTIFICATION</scope>
    <source>
        <strain evidence="13">CBS 781.70</strain>
    </source>
</reference>
<evidence type="ECO:0000256" key="8">
    <source>
        <dbReference type="ARBA" id="ARBA00023242"/>
    </source>
</evidence>
<comment type="similarity">
    <text evidence="2">Belongs to the MRG family.</text>
</comment>
<dbReference type="InterPro" id="IPR038217">
    <property type="entry name" value="MRG_C_sf"/>
</dbReference>
<keyword evidence="12" id="KW-1185">Reference proteome</keyword>
<dbReference type="EMBL" id="ML975175">
    <property type="protein sequence ID" value="KAF1809102.1"/>
    <property type="molecule type" value="Genomic_DNA"/>
</dbReference>
<feature type="region of interest" description="Disordered" evidence="9">
    <location>
        <begin position="87"/>
        <end position="134"/>
    </location>
</feature>
<evidence type="ECO:0000313" key="12">
    <source>
        <dbReference type="Proteomes" id="UP000504638"/>
    </source>
</evidence>
<evidence type="ECO:0000256" key="5">
    <source>
        <dbReference type="ARBA" id="ARBA00022853"/>
    </source>
</evidence>